<dbReference type="SUPFAM" id="SSF48403">
    <property type="entry name" value="Ankyrin repeat"/>
    <property type="match status" value="1"/>
</dbReference>
<evidence type="ECO:0000256" key="2">
    <source>
        <dbReference type="ARBA" id="ARBA00023043"/>
    </source>
</evidence>
<accession>A0ABP0LI17</accession>
<protein>
    <recommendedName>
        <fullName evidence="6">Ankyrin repeat domain-containing protein</fullName>
    </recommendedName>
</protein>
<dbReference type="PANTHER" id="PTHR24124:SF15">
    <property type="entry name" value="LP07441P"/>
    <property type="match status" value="1"/>
</dbReference>
<feature type="repeat" description="ANK" evidence="3">
    <location>
        <begin position="150"/>
        <end position="182"/>
    </location>
</feature>
<keyword evidence="2 3" id="KW-0040">ANK repeat</keyword>
<evidence type="ECO:0000256" key="3">
    <source>
        <dbReference type="PROSITE-ProRule" id="PRU00023"/>
    </source>
</evidence>
<dbReference type="EMBL" id="CAXAMN010012336">
    <property type="protein sequence ID" value="CAK9037942.1"/>
    <property type="molecule type" value="Genomic_DNA"/>
</dbReference>
<reference evidence="4 5" key="1">
    <citation type="submission" date="2024-02" db="EMBL/GenBank/DDBJ databases">
        <authorList>
            <person name="Chen Y."/>
            <person name="Shah S."/>
            <person name="Dougan E. K."/>
            <person name="Thang M."/>
            <person name="Chan C."/>
        </authorList>
    </citation>
    <scope>NUCLEOTIDE SEQUENCE [LARGE SCALE GENOMIC DNA]</scope>
</reference>
<comment type="caution">
    <text evidence="4">The sequence shown here is derived from an EMBL/GenBank/DDBJ whole genome shotgun (WGS) entry which is preliminary data.</text>
</comment>
<dbReference type="PANTHER" id="PTHR24124">
    <property type="entry name" value="ANKYRIN REPEAT FAMILY A"/>
    <property type="match status" value="1"/>
</dbReference>
<dbReference type="InterPro" id="IPR002110">
    <property type="entry name" value="Ankyrin_rpt"/>
</dbReference>
<keyword evidence="1" id="KW-0677">Repeat</keyword>
<dbReference type="Pfam" id="PF12796">
    <property type="entry name" value="Ank_2"/>
    <property type="match status" value="1"/>
</dbReference>
<proteinExistence type="predicted"/>
<dbReference type="PROSITE" id="PS50088">
    <property type="entry name" value="ANK_REPEAT"/>
    <property type="match status" value="1"/>
</dbReference>
<sequence length="226" mass="25574">MRGNEPGGMFLSHAFLRLVGKPWRRSASIACVWAVKHWHSGARTGACVKKDFPVDYDATWAKHRKPWEVWLDAFDAWDRERKRLCEVYLRRTEGLDAAAAADVYQGKFPRAPAMPESMLALYQAAYDGDIVKLADLLEDEELDISCRDHNLQTPLMFAAMAGSLECVEYLVDMGADLGMMDRSKDTAFDLAIDEHAERFPEHPVLLFFRAVEAPRGQGLKSKLPSR</sequence>
<keyword evidence="5" id="KW-1185">Reference proteome</keyword>
<evidence type="ECO:0008006" key="6">
    <source>
        <dbReference type="Google" id="ProtNLM"/>
    </source>
</evidence>
<name>A0ABP0LI17_9DINO</name>
<dbReference type="InterPro" id="IPR036770">
    <property type="entry name" value="Ankyrin_rpt-contain_sf"/>
</dbReference>
<gene>
    <name evidence="4" type="ORF">CCMP2556_LOCUS20862</name>
</gene>
<dbReference type="PROSITE" id="PS50297">
    <property type="entry name" value="ANK_REP_REGION"/>
    <property type="match status" value="1"/>
</dbReference>
<dbReference type="Gene3D" id="1.25.40.20">
    <property type="entry name" value="Ankyrin repeat-containing domain"/>
    <property type="match status" value="1"/>
</dbReference>
<evidence type="ECO:0000256" key="1">
    <source>
        <dbReference type="ARBA" id="ARBA00022737"/>
    </source>
</evidence>
<organism evidence="4 5">
    <name type="scientific">Durusdinium trenchii</name>
    <dbReference type="NCBI Taxonomy" id="1381693"/>
    <lineage>
        <taxon>Eukaryota</taxon>
        <taxon>Sar</taxon>
        <taxon>Alveolata</taxon>
        <taxon>Dinophyceae</taxon>
        <taxon>Suessiales</taxon>
        <taxon>Symbiodiniaceae</taxon>
        <taxon>Durusdinium</taxon>
    </lineage>
</organism>
<evidence type="ECO:0000313" key="4">
    <source>
        <dbReference type="EMBL" id="CAK9037942.1"/>
    </source>
</evidence>
<dbReference type="SMART" id="SM00248">
    <property type="entry name" value="ANK"/>
    <property type="match status" value="1"/>
</dbReference>
<evidence type="ECO:0000313" key="5">
    <source>
        <dbReference type="Proteomes" id="UP001642484"/>
    </source>
</evidence>
<dbReference type="Proteomes" id="UP001642484">
    <property type="component" value="Unassembled WGS sequence"/>
</dbReference>